<protein>
    <recommendedName>
        <fullName evidence="4">DUF1236 domain-containing protein</fullName>
    </recommendedName>
</protein>
<comment type="caution">
    <text evidence="2">The sequence shown here is derived from an EMBL/GenBank/DDBJ whole genome shotgun (WGS) entry which is preliminary data.</text>
</comment>
<evidence type="ECO:0000313" key="2">
    <source>
        <dbReference type="EMBL" id="GGA82969.1"/>
    </source>
</evidence>
<dbReference type="EMBL" id="BMHH01000002">
    <property type="protein sequence ID" value="GGA82969.1"/>
    <property type="molecule type" value="Genomic_DNA"/>
</dbReference>
<name>A0A916WB33_9HYPH</name>
<evidence type="ECO:0000256" key="1">
    <source>
        <dbReference type="SAM" id="SignalP"/>
    </source>
</evidence>
<dbReference type="RefSeq" id="WP_188821695.1">
    <property type="nucleotide sequence ID" value="NZ_BMHH01000002.1"/>
</dbReference>
<dbReference type="Proteomes" id="UP000646478">
    <property type="component" value="Unassembled WGS sequence"/>
</dbReference>
<feature type="chain" id="PRO_5036951746" description="DUF1236 domain-containing protein" evidence="1">
    <location>
        <begin position="26"/>
        <end position="100"/>
    </location>
</feature>
<feature type="signal peptide" evidence="1">
    <location>
        <begin position="1"/>
        <end position="25"/>
    </location>
</feature>
<dbReference type="AlphaFoldDB" id="A0A916WB33"/>
<reference evidence="2" key="2">
    <citation type="submission" date="2020-09" db="EMBL/GenBank/DDBJ databases">
        <authorList>
            <person name="Sun Q."/>
            <person name="Zhou Y."/>
        </authorList>
    </citation>
    <scope>NUCLEOTIDE SEQUENCE</scope>
    <source>
        <strain evidence="2">CGMCC 1.15082</strain>
    </source>
</reference>
<gene>
    <name evidence="2" type="ORF">GCM10011491_08020</name>
</gene>
<proteinExistence type="predicted"/>
<reference evidence="2" key="1">
    <citation type="journal article" date="2014" name="Int. J. Syst. Evol. Microbiol.">
        <title>Complete genome sequence of Corynebacterium casei LMG S-19264T (=DSM 44701T), isolated from a smear-ripened cheese.</title>
        <authorList>
            <consortium name="US DOE Joint Genome Institute (JGI-PGF)"/>
            <person name="Walter F."/>
            <person name="Albersmeier A."/>
            <person name="Kalinowski J."/>
            <person name="Ruckert C."/>
        </authorList>
    </citation>
    <scope>NUCLEOTIDE SEQUENCE</scope>
    <source>
        <strain evidence="2">CGMCC 1.15082</strain>
    </source>
</reference>
<accession>A0A916WB33</accession>
<keyword evidence="3" id="KW-1185">Reference proteome</keyword>
<evidence type="ECO:0008006" key="4">
    <source>
        <dbReference type="Google" id="ProtNLM"/>
    </source>
</evidence>
<evidence type="ECO:0000313" key="3">
    <source>
        <dbReference type="Proteomes" id="UP000646478"/>
    </source>
</evidence>
<sequence>MKISVALSAALLGAGMIAGAGSASAQDAIITEVPPPVREYVIAHPVEPVVIEEQISPGYVIPETVEVRPVPDSPGYGYIYVNGEPVIVQLESRRVVYLQD</sequence>
<dbReference type="InterPro" id="IPR009642">
    <property type="entry name" value="DUF1236"/>
</dbReference>
<keyword evidence="1" id="KW-0732">Signal</keyword>
<organism evidence="2 3">
    <name type="scientific">Brucella endophytica</name>
    <dbReference type="NCBI Taxonomy" id="1963359"/>
    <lineage>
        <taxon>Bacteria</taxon>
        <taxon>Pseudomonadati</taxon>
        <taxon>Pseudomonadota</taxon>
        <taxon>Alphaproteobacteria</taxon>
        <taxon>Hyphomicrobiales</taxon>
        <taxon>Brucellaceae</taxon>
        <taxon>Brucella/Ochrobactrum group</taxon>
        <taxon>Brucella</taxon>
    </lineage>
</organism>
<dbReference type="Pfam" id="PF06823">
    <property type="entry name" value="DUF1236"/>
    <property type="match status" value="1"/>
</dbReference>